<proteinExistence type="predicted"/>
<evidence type="ECO:0000313" key="1">
    <source>
        <dbReference type="EMBL" id="EBP0014083.1"/>
    </source>
</evidence>
<dbReference type="EMBL" id="AAGKHU010000238">
    <property type="protein sequence ID" value="EBP0014083.1"/>
    <property type="molecule type" value="Genomic_DNA"/>
</dbReference>
<comment type="caution">
    <text evidence="1">The sequence shown here is derived from an EMBL/GenBank/DDBJ whole genome shotgun (WGS) entry which is preliminary data.</text>
</comment>
<dbReference type="AlphaFoldDB" id="A0A5U2F8D1"/>
<evidence type="ECO:0008006" key="2">
    <source>
        <dbReference type="Google" id="ProtNLM"/>
    </source>
</evidence>
<organism evidence="1">
    <name type="scientific">Salmonella enterica</name>
    <name type="common">Salmonella choleraesuis</name>
    <dbReference type="NCBI Taxonomy" id="28901"/>
    <lineage>
        <taxon>Bacteria</taxon>
        <taxon>Pseudomonadati</taxon>
        <taxon>Pseudomonadota</taxon>
        <taxon>Gammaproteobacteria</taxon>
        <taxon>Enterobacterales</taxon>
        <taxon>Enterobacteriaceae</taxon>
        <taxon>Salmonella</taxon>
    </lineage>
</organism>
<gene>
    <name evidence="1" type="ORF">HX37_25975</name>
</gene>
<reference evidence="1" key="1">
    <citation type="submission" date="2018-07" db="EMBL/GenBank/DDBJ databases">
        <authorList>
            <consortium name="GenomeTrakr network: Whole genome sequencing for foodborne pathogen traceback"/>
        </authorList>
    </citation>
    <scope>NUCLEOTIDE SEQUENCE</scope>
    <source>
        <strain evidence="1">CFSAN018538</strain>
    </source>
</reference>
<name>A0A5U2F8D1_SALER</name>
<accession>A0A5U2F8D1</accession>
<protein>
    <recommendedName>
        <fullName evidence="2">YaeB protein</fullName>
    </recommendedName>
</protein>
<sequence length="84" mass="9452">MTGNGVNTVRIGGEVKHITDLDALTLTHEWSKLKKENADLYSYNRQVTQGWRGFILRLMGIHLPDGDRVKLGGVNARKESVYPD</sequence>